<evidence type="ECO:0000256" key="1">
    <source>
        <dbReference type="ARBA" id="ARBA00004477"/>
    </source>
</evidence>
<evidence type="ECO:0000256" key="9">
    <source>
        <dbReference type="ARBA" id="ARBA00023180"/>
    </source>
</evidence>
<name>A0A8X7NJ75_CANPA</name>
<keyword evidence="7 10" id="KW-1133">Transmembrane helix</keyword>
<keyword evidence="4" id="KW-0337">GPI-anchor biosynthesis</keyword>
<dbReference type="Pfam" id="PF10510">
    <property type="entry name" value="PIG-S"/>
    <property type="match status" value="1"/>
</dbReference>
<keyword evidence="6" id="KW-0256">Endoplasmic reticulum</keyword>
<comment type="caution">
    <text evidence="11">The sequence shown here is derived from an EMBL/GenBank/DDBJ whole genome shotgun (WGS) entry which is preliminary data.</text>
</comment>
<comment type="subcellular location">
    <subcellularLocation>
        <location evidence="1">Endoplasmic reticulum membrane</location>
        <topology evidence="1">Multi-pass membrane protein</topology>
    </subcellularLocation>
</comment>
<gene>
    <name evidence="11" type="ORF">FOB60_004244</name>
</gene>
<evidence type="ECO:0000256" key="6">
    <source>
        <dbReference type="ARBA" id="ARBA00022824"/>
    </source>
</evidence>
<organism evidence="11 12">
    <name type="scientific">Candida parapsilosis</name>
    <name type="common">Yeast</name>
    <dbReference type="NCBI Taxonomy" id="5480"/>
    <lineage>
        <taxon>Eukaryota</taxon>
        <taxon>Fungi</taxon>
        <taxon>Dikarya</taxon>
        <taxon>Ascomycota</taxon>
        <taxon>Saccharomycotina</taxon>
        <taxon>Pichiomycetes</taxon>
        <taxon>Debaryomycetaceae</taxon>
        <taxon>Candida/Lodderomyces clade</taxon>
        <taxon>Candida</taxon>
    </lineage>
</organism>
<evidence type="ECO:0000313" key="11">
    <source>
        <dbReference type="EMBL" id="KAF6048860.1"/>
    </source>
</evidence>
<comment type="similarity">
    <text evidence="3">Belongs to the PIGS family.</text>
</comment>
<keyword evidence="9" id="KW-0325">Glycoprotein</keyword>
<proteinExistence type="inferred from homology"/>
<dbReference type="GO" id="GO:0042765">
    <property type="term" value="C:GPI-anchor transamidase complex"/>
    <property type="evidence" value="ECO:0007669"/>
    <property type="project" value="InterPro"/>
</dbReference>
<accession>A0A8X7NJ75</accession>
<protein>
    <submittedName>
        <fullName evidence="11">Phosphatidylinositol-glycan biosynthesis class S family protein</fullName>
    </submittedName>
</protein>
<dbReference type="Proteomes" id="UP000590412">
    <property type="component" value="Unassembled WGS sequence"/>
</dbReference>
<dbReference type="OrthoDB" id="28748at2759"/>
<evidence type="ECO:0000256" key="3">
    <source>
        <dbReference type="ARBA" id="ARBA00005316"/>
    </source>
</evidence>
<dbReference type="AlphaFoldDB" id="A0A8X7NJ75"/>
<dbReference type="GO" id="GO:0006506">
    <property type="term" value="P:GPI anchor biosynthetic process"/>
    <property type="evidence" value="ECO:0007669"/>
    <property type="project" value="UniProtKB-KW"/>
</dbReference>
<evidence type="ECO:0000313" key="12">
    <source>
        <dbReference type="Proteomes" id="UP000590412"/>
    </source>
</evidence>
<evidence type="ECO:0000256" key="10">
    <source>
        <dbReference type="SAM" id="Phobius"/>
    </source>
</evidence>
<comment type="pathway">
    <text evidence="2">Glycolipid biosynthesis; glycosylphosphatidylinositol-anchor biosynthesis.</text>
</comment>
<evidence type="ECO:0000256" key="4">
    <source>
        <dbReference type="ARBA" id="ARBA00022502"/>
    </source>
</evidence>
<evidence type="ECO:0000256" key="2">
    <source>
        <dbReference type="ARBA" id="ARBA00004687"/>
    </source>
</evidence>
<dbReference type="PANTHER" id="PTHR21072:SF13">
    <property type="entry name" value="GPI TRANSAMIDASE COMPONENT PIG-S"/>
    <property type="match status" value="1"/>
</dbReference>
<keyword evidence="5 10" id="KW-0812">Transmembrane</keyword>
<reference evidence="11" key="1">
    <citation type="submission" date="2020-03" db="EMBL/GenBank/DDBJ databases">
        <title>FDA dAtabase for Regulatory Grade micrObial Sequences (FDA-ARGOS): Supporting development and validation of Infectious Disease Dx tests.</title>
        <authorList>
            <person name="Campos J."/>
            <person name="Goldberg B."/>
            <person name="Tallon L."/>
            <person name="Sadzewicz L."/>
            <person name="Vavikolanu K."/>
            <person name="Mehta A."/>
            <person name="Aluvathingal J."/>
            <person name="Nadendla S."/>
            <person name="Nandy P."/>
            <person name="Geyer C."/>
            <person name="Yan Y."/>
            <person name="Sichtig H."/>
        </authorList>
    </citation>
    <scope>NUCLEOTIDE SEQUENCE [LARGE SCALE GENOMIC DNA]</scope>
    <source>
        <strain evidence="11">FDAARGOS_652</strain>
    </source>
</reference>
<evidence type="ECO:0000256" key="5">
    <source>
        <dbReference type="ARBA" id="ARBA00022692"/>
    </source>
</evidence>
<sequence length="446" mass="50610">MRQSKESPRVKSLRKAITLVVIVLMAGIGYPLFTYTTSIYRADLPIEQINKYDLSTMKFKIPVHVNAPIDEKKLRSRFKSLYPDLESSWVVDLVNKDDARYIVNVHRNANDFKVETDDRIINISLRPQDEVDRSVQQVLFEHVFKDELDTLVSLKLRQPTTDISFAYSDNYNLVFSLLVEDGKKINWQIEQALAEFEPVLAYLQNITSFSVTTQIQYYSNLKGLYEDGIITEDDLTTFIDFGGWNLVNLDINPTINFVTFLPKQPLSISHSGSNSFLVSQWGGFKIYNRGLPSMANSTITVDELIPIMNIFANQLLQLLGFPKGDQSLAIKLDSIQRLLVYKNVQSSIDNLKSLVKLSQSLKDITVPEETRQQVLYSLEKIDEAIGTKSVEAAAQAESASNKAFFEKEMVQQAYFPSEHKLAVFLPLLGPISSIVIFNTIKLIKGK</sequence>
<dbReference type="InterPro" id="IPR019540">
    <property type="entry name" value="PtdIno-glycan_biosynth_class_S"/>
</dbReference>
<dbReference type="EMBL" id="JABWAB010000006">
    <property type="protein sequence ID" value="KAF6048860.1"/>
    <property type="molecule type" value="Genomic_DNA"/>
</dbReference>
<evidence type="ECO:0000256" key="8">
    <source>
        <dbReference type="ARBA" id="ARBA00023136"/>
    </source>
</evidence>
<evidence type="ECO:0000256" key="7">
    <source>
        <dbReference type="ARBA" id="ARBA00022989"/>
    </source>
</evidence>
<keyword evidence="8 10" id="KW-0472">Membrane</keyword>
<dbReference type="GO" id="GO:0016255">
    <property type="term" value="P:attachment of GPI anchor to protein"/>
    <property type="evidence" value="ECO:0007669"/>
    <property type="project" value="InterPro"/>
</dbReference>
<feature type="transmembrane region" description="Helical" evidence="10">
    <location>
        <begin position="12"/>
        <end position="33"/>
    </location>
</feature>
<dbReference type="PANTHER" id="PTHR21072">
    <property type="entry name" value="GPI TRANSAMIDASE COMPONENT PIG-S"/>
    <property type="match status" value="1"/>
</dbReference>